<feature type="transmembrane region" description="Helical" evidence="6">
    <location>
        <begin position="90"/>
        <end position="114"/>
    </location>
</feature>
<evidence type="ECO:0000313" key="7">
    <source>
        <dbReference type="EMBL" id="HAS8540956.1"/>
    </source>
</evidence>
<feature type="region of interest" description="Disordered" evidence="5">
    <location>
        <begin position="1"/>
        <end position="22"/>
    </location>
</feature>
<reference evidence="7" key="1">
    <citation type="journal article" date="2018" name="Genome Biol.">
        <title>SKESA: strategic k-mer extension for scrupulous assemblies.</title>
        <authorList>
            <person name="Souvorov A."/>
            <person name="Agarwala R."/>
            <person name="Lipman D.J."/>
        </authorList>
    </citation>
    <scope>NUCLEOTIDE SEQUENCE</scope>
    <source>
        <strain evidence="7">BCW_3452</strain>
    </source>
</reference>
<keyword evidence="3" id="KW-0653">Protein transport</keyword>
<evidence type="ECO:0000256" key="5">
    <source>
        <dbReference type="SAM" id="MobiDB-lite"/>
    </source>
</evidence>
<dbReference type="Proteomes" id="UP000863257">
    <property type="component" value="Unassembled WGS sequence"/>
</dbReference>
<accession>A0A8H9TFR0</accession>
<evidence type="ECO:0000256" key="1">
    <source>
        <dbReference type="ARBA" id="ARBA00010690"/>
    </source>
</evidence>
<feature type="transmembrane region" description="Helical" evidence="6">
    <location>
        <begin position="144"/>
        <end position="162"/>
    </location>
</feature>
<evidence type="ECO:0000256" key="2">
    <source>
        <dbReference type="ARBA" id="ARBA00021622"/>
    </source>
</evidence>
<evidence type="ECO:0000256" key="4">
    <source>
        <dbReference type="ARBA" id="ARBA00025078"/>
    </source>
</evidence>
<keyword evidence="6" id="KW-0812">Transmembrane</keyword>
<reference evidence="7" key="2">
    <citation type="submission" date="2019-01" db="EMBL/GenBank/DDBJ databases">
        <authorList>
            <consortium name="NCBI Pathogen Detection Project"/>
        </authorList>
    </citation>
    <scope>NUCLEOTIDE SEQUENCE</scope>
    <source>
        <strain evidence="7">BCW_3452</strain>
    </source>
</reference>
<proteinExistence type="inferred from homology"/>
<evidence type="ECO:0000256" key="6">
    <source>
        <dbReference type="SAM" id="Phobius"/>
    </source>
</evidence>
<keyword evidence="3" id="KW-0813">Transport</keyword>
<dbReference type="PANTHER" id="PTHR30531">
    <property type="entry name" value="FLAGELLAR BIOSYNTHETIC PROTEIN FLHB"/>
    <property type="match status" value="1"/>
</dbReference>
<dbReference type="Gene3D" id="3.40.1690.10">
    <property type="entry name" value="secretion proteins EscU"/>
    <property type="match status" value="1"/>
</dbReference>
<dbReference type="PANTHER" id="PTHR30531:SF12">
    <property type="entry name" value="FLAGELLAR BIOSYNTHETIC PROTEIN FLHB"/>
    <property type="match status" value="1"/>
</dbReference>
<dbReference type="InterPro" id="IPR006135">
    <property type="entry name" value="T3SS_substrate_exporter"/>
</dbReference>
<keyword evidence="6" id="KW-1133">Transmembrane helix</keyword>
<feature type="transmembrane region" description="Helical" evidence="6">
    <location>
        <begin position="182"/>
        <end position="213"/>
    </location>
</feature>
<dbReference type="GO" id="GO:0009306">
    <property type="term" value="P:protein secretion"/>
    <property type="evidence" value="ECO:0007669"/>
    <property type="project" value="InterPro"/>
</dbReference>
<dbReference type="InterPro" id="IPR029025">
    <property type="entry name" value="T3SS_substrate_exporter_C"/>
</dbReference>
<comment type="caution">
    <text evidence="7">The sequence shown here is derived from an EMBL/GenBank/DDBJ whole genome shotgun (WGS) entry which is preliminary data.</text>
</comment>
<dbReference type="EMBL" id="DACRBY010000017">
    <property type="protein sequence ID" value="HAS8540956.1"/>
    <property type="molecule type" value="Genomic_DNA"/>
</dbReference>
<dbReference type="AlphaFoldDB" id="A0A8H9TFR0"/>
<organism evidence="7">
    <name type="scientific">Vibrio vulnificus</name>
    <dbReference type="NCBI Taxonomy" id="672"/>
    <lineage>
        <taxon>Bacteria</taxon>
        <taxon>Pseudomonadati</taxon>
        <taxon>Pseudomonadota</taxon>
        <taxon>Gammaproteobacteria</taxon>
        <taxon>Vibrionales</taxon>
        <taxon>Vibrionaceae</taxon>
        <taxon>Vibrio</taxon>
    </lineage>
</organism>
<comment type="similarity">
    <text evidence="1">Belongs to the type III secretion exporter family.</text>
</comment>
<dbReference type="GO" id="GO:0005886">
    <property type="term" value="C:plasma membrane"/>
    <property type="evidence" value="ECO:0007669"/>
    <property type="project" value="TreeGrafter"/>
</dbReference>
<name>A0A8H9TFR0_VIBVL</name>
<feature type="transmembrane region" description="Helical" evidence="6">
    <location>
        <begin position="31"/>
        <end position="52"/>
    </location>
</feature>
<dbReference type="PRINTS" id="PR00950">
    <property type="entry name" value="TYPE3IMSPROT"/>
</dbReference>
<keyword evidence="3" id="KW-1006">Bacterial flagellum protein export</keyword>
<sequence>MQVSGEKTEQATPKKLKDAKEKGQVPRSKELVSVLVLVGALFFIINLSQAMIEQVKGLFIQSFQLSDIAQLGPKQIAHVVTNLGLSSLVALAPFLALVLVLGVVGNIALGGWVLSMKNAAPKMDKINPIKGIKKMFSSQQLVELLKSIIKATIIVVPLAFLLEGKFFGFMSEKFSFGTKEFIGIVISDVFLTTLALSCLFVALVVIDVPFQIFNHAKQLKMSKQEIKDEFKNTEGNPEVKARRRSIMIETSMKARNSKIQDADILITNPTHFAVGVKYCPLSMSEPQIVALGADHIALALRIKAKEINIPILEIPPLARVLYKTCHVGGSIPEDLFQPMAIVLNEVYSLNNRLDYVVTDELINRLKIDEDKF</sequence>
<protein>
    <recommendedName>
        <fullName evidence="2">Flagellar biosynthetic protein FlhB</fullName>
    </recommendedName>
</protein>
<dbReference type="SUPFAM" id="SSF160544">
    <property type="entry name" value="EscU C-terminal domain-like"/>
    <property type="match status" value="1"/>
</dbReference>
<keyword evidence="6" id="KW-0472">Membrane</keyword>
<comment type="function">
    <text evidence="4">Required for formation of the rod structure in the basal body of the flagellar apparatus. Together with FliI and FliH, may constitute the export apparatus of flagellin.</text>
</comment>
<dbReference type="Pfam" id="PF01312">
    <property type="entry name" value="Bac_export_2"/>
    <property type="match status" value="1"/>
</dbReference>
<evidence type="ECO:0000256" key="3">
    <source>
        <dbReference type="ARBA" id="ARBA00023225"/>
    </source>
</evidence>
<gene>
    <name evidence="7" type="ORF">I7730_14290</name>
</gene>